<keyword evidence="2" id="KW-0031">Aminopeptidase</keyword>
<organism evidence="10 11">
    <name type="scientific">Mycoplasmopsis felifaucium</name>
    <dbReference type="NCBI Taxonomy" id="35768"/>
    <lineage>
        <taxon>Bacteria</taxon>
        <taxon>Bacillati</taxon>
        <taxon>Mycoplasmatota</taxon>
        <taxon>Mycoplasmoidales</taxon>
        <taxon>Metamycoplasmataceae</taxon>
        <taxon>Mycoplasmopsis</taxon>
    </lineage>
</organism>
<comment type="similarity">
    <text evidence="1">Belongs to the peptidase M17 family.</text>
</comment>
<dbReference type="InterPro" id="IPR011356">
    <property type="entry name" value="Leucine_aapep/pepB"/>
</dbReference>
<dbReference type="SUPFAM" id="SSF53187">
    <property type="entry name" value="Zn-dependent exopeptidases"/>
    <property type="match status" value="1"/>
</dbReference>
<protein>
    <recommendedName>
        <fullName evidence="7">Probable cytosol aminopeptidase</fullName>
    </recommendedName>
    <alternativeName>
        <fullName evidence="8">Leucine aminopeptidase</fullName>
    </alternativeName>
    <alternativeName>
        <fullName evidence="5">Leucyl aminopeptidase</fullName>
    </alternativeName>
</protein>
<dbReference type="Proteomes" id="UP001477443">
    <property type="component" value="Chromosome"/>
</dbReference>
<dbReference type="PANTHER" id="PTHR11963:SF23">
    <property type="entry name" value="CYTOSOL AMINOPEPTIDASE"/>
    <property type="match status" value="1"/>
</dbReference>
<dbReference type="EMBL" id="CP148067">
    <property type="protein sequence ID" value="WXL28909.1"/>
    <property type="molecule type" value="Genomic_DNA"/>
</dbReference>
<keyword evidence="4" id="KW-0378">Hydrolase</keyword>
<evidence type="ECO:0000256" key="4">
    <source>
        <dbReference type="ARBA" id="ARBA00022801"/>
    </source>
</evidence>
<evidence type="ECO:0000256" key="3">
    <source>
        <dbReference type="ARBA" id="ARBA00022670"/>
    </source>
</evidence>
<gene>
    <name evidence="10" type="ORF">WG617_02715</name>
</gene>
<keyword evidence="11" id="KW-1185">Reference proteome</keyword>
<evidence type="ECO:0000256" key="1">
    <source>
        <dbReference type="ARBA" id="ARBA00009528"/>
    </source>
</evidence>
<proteinExistence type="inferred from homology"/>
<evidence type="ECO:0000256" key="2">
    <source>
        <dbReference type="ARBA" id="ARBA00022438"/>
    </source>
</evidence>
<dbReference type="InterPro" id="IPR000819">
    <property type="entry name" value="Peptidase_M17_C"/>
</dbReference>
<dbReference type="Gene3D" id="3.40.630.10">
    <property type="entry name" value="Zn peptidases"/>
    <property type="match status" value="1"/>
</dbReference>
<dbReference type="CDD" id="cd00433">
    <property type="entry name" value="Peptidase_M17"/>
    <property type="match status" value="1"/>
</dbReference>
<reference evidence="10" key="1">
    <citation type="submission" date="2024-03" db="EMBL/GenBank/DDBJ databases">
        <title>Complete genome sequence of Mycoplasma felifaucium Z921 isolated from the trachea of a cheetah.</title>
        <authorList>
            <person name="Spergser J."/>
        </authorList>
    </citation>
    <scope>NUCLEOTIDE SEQUENCE [LARGE SCALE GENOMIC DNA]</scope>
    <source>
        <strain evidence="10">Z921</strain>
    </source>
</reference>
<evidence type="ECO:0000256" key="8">
    <source>
        <dbReference type="ARBA" id="ARBA00050061"/>
    </source>
</evidence>
<comment type="function">
    <text evidence="6">Presumably involved in the processing and regular turnover of intracellular proteins. Catalyzes the removal of unsubstituted N-terminal amino acids from various peptides.</text>
</comment>
<evidence type="ECO:0000259" key="9">
    <source>
        <dbReference type="Pfam" id="PF00883"/>
    </source>
</evidence>
<dbReference type="PRINTS" id="PR00481">
    <property type="entry name" value="LAMNOPPTDASE"/>
</dbReference>
<evidence type="ECO:0000256" key="6">
    <source>
        <dbReference type="ARBA" id="ARBA00049972"/>
    </source>
</evidence>
<evidence type="ECO:0000256" key="5">
    <source>
        <dbReference type="ARBA" id="ARBA00033172"/>
    </source>
</evidence>
<dbReference type="RefSeq" id="WP_338822462.1">
    <property type="nucleotide sequence ID" value="NZ_CP148067.1"/>
</dbReference>
<evidence type="ECO:0000256" key="7">
    <source>
        <dbReference type="ARBA" id="ARBA00050021"/>
    </source>
</evidence>
<evidence type="ECO:0000313" key="10">
    <source>
        <dbReference type="EMBL" id="WXL28909.1"/>
    </source>
</evidence>
<dbReference type="PANTHER" id="PTHR11963">
    <property type="entry name" value="LEUCINE AMINOPEPTIDASE-RELATED"/>
    <property type="match status" value="1"/>
</dbReference>
<feature type="domain" description="Cytosol aminopeptidase" evidence="9">
    <location>
        <begin position="146"/>
        <end position="441"/>
    </location>
</feature>
<accession>A0ABZ2RX75</accession>
<sequence>MTNLYSTKRDEKILLKAQFKGLNVNSDYEILAKKNGQITELLNKKLAYIYLDEKFEDYDDLVSMIDTKILAKGRDYQIDICSFVNDNLKIEDVLKAFYSRVIFASAELFNIKKEAPKKNNYSFLMPDDSLLELAKKYEIIALNRNKCRNLQVMPENYCNSEQLAEFIKKDFKKVENVSVKILKKKDIKKLGMNLILAVNRGSTHEPRVVVLEYKGDPWNGKKTVIIGKGITFDTGGVNTKGYHMEGMKYDMSGSVIAAYALKSVAELKLKKNVAVVMCITDNRLDGDAALPENVYKSMSGISVEITDTDAEGRLVMADGLTYGAKVLNGTTLVDVATLTGAVLRALGTTYSGIWSTNDQNWDIFNKAAQKAHEKVWRMPLHDDFHEPNTESIMADLQNYNNSEKSDCNTAAMFLKQFTEEVPYIHCDVAGTADLKGKPQGVLIDTLVEFISLK</sequence>
<name>A0ABZ2RX75_9BACT</name>
<evidence type="ECO:0000313" key="11">
    <source>
        <dbReference type="Proteomes" id="UP001477443"/>
    </source>
</evidence>
<dbReference type="Pfam" id="PF00883">
    <property type="entry name" value="Peptidase_M17"/>
    <property type="match status" value="1"/>
</dbReference>
<keyword evidence="3" id="KW-0645">Protease</keyword>